<dbReference type="NCBIfam" id="TIGR04131">
    <property type="entry name" value="Bac_Flav_CTERM"/>
    <property type="match status" value="1"/>
</dbReference>
<dbReference type="InterPro" id="IPR044023">
    <property type="entry name" value="Ig_7"/>
</dbReference>
<evidence type="ECO:0000313" key="4">
    <source>
        <dbReference type="EMBL" id="SDJ05141.1"/>
    </source>
</evidence>
<gene>
    <name evidence="4" type="ORF">SAMN05192550_1515</name>
</gene>
<dbReference type="EMBL" id="FNEO01000001">
    <property type="protein sequence ID" value="SDJ05141.1"/>
    <property type="molecule type" value="Genomic_DNA"/>
</dbReference>
<evidence type="ECO:0000259" key="3">
    <source>
        <dbReference type="Pfam" id="PF19081"/>
    </source>
</evidence>
<evidence type="ECO:0000256" key="2">
    <source>
        <dbReference type="SAM" id="SignalP"/>
    </source>
</evidence>
<feature type="signal peptide" evidence="2">
    <location>
        <begin position="1"/>
        <end position="24"/>
    </location>
</feature>
<reference evidence="4 5" key="1">
    <citation type="submission" date="2016-10" db="EMBL/GenBank/DDBJ databases">
        <authorList>
            <person name="Varghese N."/>
            <person name="Submissions S."/>
        </authorList>
    </citation>
    <scope>NUCLEOTIDE SEQUENCE [LARGE SCALE GENOMIC DNA]</scope>
    <source>
        <strain evidence="4 5">Gm-149</strain>
    </source>
</reference>
<feature type="domain" description="Ig-like" evidence="3">
    <location>
        <begin position="37"/>
        <end position="111"/>
    </location>
</feature>
<dbReference type="Pfam" id="PF19081">
    <property type="entry name" value="Ig_7"/>
    <property type="match status" value="1"/>
</dbReference>
<evidence type="ECO:0000256" key="1">
    <source>
        <dbReference type="ARBA" id="ARBA00022729"/>
    </source>
</evidence>
<sequence length="711" mass="74932">MKKNLLLFVFVCLTDMLFSMSVFAQTPAPTPNPAFLYYCLNETAVPLAATPSGGGTLRWYTVATGGTFSTTAPTPPTNVAATGGSPLVYYVTQIIGTVESTPRTPITVYVNQKLSLYCQTVTPNSIKFDFANTGQTSFTYSYTIDGVAQPPGTITSPTNFTVSGLNEGQTVVFTLTPVGAKACVTTETASCKTTCSATIKTPDFPAIASMCEGTIPAPVLGPTSPNGITGTWSPAVVNTTTPGTTAYIFTPNPVTFPCALPQTLNVTILPKATPVFNSIPSTVCQGATAPVLPSTSNNATLITGTWTPSIVNTAILGPATYTFTPNPGQCVVATPTTATITVLPNAVNPNFAPIAPICTGSIPPTLNIVSPAGIAGAWTPSVINTSTVGTATYTFTPAPNQCAVSQTLSVTVLAKTVPNFAQIAPFCAGTTAPTLANSSPNGVTGTWSPAAIDNLASATYVFTPNTNECAVPQTINVVVNQPINPGFSDFSICSGTSAPTLVTTSPNGITGTWSPGTVDNMNSDSYIFTPDPGQCATDQTINVTVLPSNTLVDFTWTVTDAFEENQKITISATTVGGDYLYQLDDGPLQSGNVFEYVSSGLHSVTVMDQTGCSMPITKSGILVVNYPKYFTPNNDGYNDYWNITELSSQPYAYIRIFDRYGKFLKQISPGGAGWNGTYNGHYLPADDYWFVIHYLENNVVKEFKSHFSLKR</sequence>
<accession>A0A1G8QKI3</accession>
<dbReference type="Pfam" id="PF13585">
    <property type="entry name" value="CHU_C"/>
    <property type="match status" value="1"/>
</dbReference>
<organism evidence="4 5">
    <name type="scientific">Flavobacterium glycines</name>
    <dbReference type="NCBI Taxonomy" id="551990"/>
    <lineage>
        <taxon>Bacteria</taxon>
        <taxon>Pseudomonadati</taxon>
        <taxon>Bacteroidota</taxon>
        <taxon>Flavobacteriia</taxon>
        <taxon>Flavobacteriales</taxon>
        <taxon>Flavobacteriaceae</taxon>
        <taxon>Flavobacterium</taxon>
    </lineage>
</organism>
<proteinExistence type="predicted"/>
<dbReference type="InterPro" id="IPR026341">
    <property type="entry name" value="T9SS_type_B"/>
</dbReference>
<keyword evidence="1 2" id="KW-0732">Signal</keyword>
<evidence type="ECO:0000313" key="5">
    <source>
        <dbReference type="Proteomes" id="UP000182367"/>
    </source>
</evidence>
<comment type="caution">
    <text evidence="4">The sequence shown here is derived from an EMBL/GenBank/DDBJ whole genome shotgun (WGS) entry which is preliminary data.</text>
</comment>
<name>A0A1G8QKI3_9FLAO</name>
<keyword evidence="5" id="KW-1185">Reference proteome</keyword>
<dbReference type="Proteomes" id="UP000182367">
    <property type="component" value="Unassembled WGS sequence"/>
</dbReference>
<feature type="chain" id="PRO_5047196892" evidence="2">
    <location>
        <begin position="25"/>
        <end position="711"/>
    </location>
</feature>
<dbReference type="InterPro" id="IPR014755">
    <property type="entry name" value="Cu-Rt/internalin_Ig-like"/>
</dbReference>
<protein>
    <submittedName>
        <fullName evidence="4">Gliding motility-associated C-terminal domain-containing protein</fullName>
    </submittedName>
</protein>
<dbReference type="Gene3D" id="2.60.40.1220">
    <property type="match status" value="3"/>
</dbReference>
<dbReference type="RefSeq" id="WP_083189169.1">
    <property type="nucleotide sequence ID" value="NZ_BJVF01000001.1"/>
</dbReference>